<evidence type="ECO:0000256" key="1">
    <source>
        <dbReference type="SAM" id="MobiDB-lite"/>
    </source>
</evidence>
<dbReference type="AlphaFoldDB" id="A0A804PX03"/>
<accession>A0A804PX03</accession>
<protein>
    <submittedName>
        <fullName evidence="2">Uncharacterized protein</fullName>
    </submittedName>
</protein>
<dbReference type="Gramene" id="Zm00001eb276820_T001">
    <property type="protein sequence ID" value="Zm00001eb276820_P001"/>
    <property type="gene ID" value="Zm00001eb276820"/>
</dbReference>
<evidence type="ECO:0000313" key="3">
    <source>
        <dbReference type="Proteomes" id="UP000007305"/>
    </source>
</evidence>
<dbReference type="InParanoid" id="A0A804PX03"/>
<reference evidence="2" key="2">
    <citation type="submission" date="2019-07" db="EMBL/GenBank/DDBJ databases">
        <authorList>
            <person name="Seetharam A."/>
            <person name="Woodhouse M."/>
            <person name="Cannon E."/>
        </authorList>
    </citation>
    <scope>NUCLEOTIDE SEQUENCE [LARGE SCALE GENOMIC DNA]</scope>
    <source>
        <strain evidence="2">cv. B73</strain>
    </source>
</reference>
<dbReference type="Proteomes" id="UP000007305">
    <property type="component" value="Chromosome 6"/>
</dbReference>
<keyword evidence="3" id="KW-1185">Reference proteome</keyword>
<evidence type="ECO:0000313" key="2">
    <source>
        <dbReference type="EnsemblPlants" id="Zm00001eb276820_P001"/>
    </source>
</evidence>
<organism evidence="2 3">
    <name type="scientific">Zea mays</name>
    <name type="common">Maize</name>
    <dbReference type="NCBI Taxonomy" id="4577"/>
    <lineage>
        <taxon>Eukaryota</taxon>
        <taxon>Viridiplantae</taxon>
        <taxon>Streptophyta</taxon>
        <taxon>Embryophyta</taxon>
        <taxon>Tracheophyta</taxon>
        <taxon>Spermatophyta</taxon>
        <taxon>Magnoliopsida</taxon>
        <taxon>Liliopsida</taxon>
        <taxon>Poales</taxon>
        <taxon>Poaceae</taxon>
        <taxon>PACMAD clade</taxon>
        <taxon>Panicoideae</taxon>
        <taxon>Andropogonodae</taxon>
        <taxon>Andropogoneae</taxon>
        <taxon>Tripsacinae</taxon>
        <taxon>Zea</taxon>
    </lineage>
</organism>
<sequence length="187" mass="19806">MTLPTATSMYKHVHSHTTMTPKLVFLQRKDNATYVRAATRLRRRRRYILPGLRLRLGLGLGLGPAACLAAARAPAQDGAEDAAGHPRRGRVHVGGHVLGPEHPLLLPAARLLHLLRLLIAVVAVSTTEQHADAPDAPGVPELRLGVLGGGGATAGLRLRLGLGLGQEPLVPDQARGPGPSERGRRPL</sequence>
<dbReference type="EnsemblPlants" id="Zm00001eb276820_T001">
    <property type="protein sequence ID" value="Zm00001eb276820_P001"/>
    <property type="gene ID" value="Zm00001eb276820"/>
</dbReference>
<proteinExistence type="predicted"/>
<reference evidence="2" key="3">
    <citation type="submission" date="2021-05" db="UniProtKB">
        <authorList>
            <consortium name="EnsemblPlants"/>
        </authorList>
    </citation>
    <scope>IDENTIFICATION</scope>
    <source>
        <strain evidence="2">cv. B73</strain>
    </source>
</reference>
<name>A0A804PX03_MAIZE</name>
<reference evidence="3" key="1">
    <citation type="journal article" date="2009" name="Science">
        <title>The B73 maize genome: complexity, diversity, and dynamics.</title>
        <authorList>
            <person name="Schnable P.S."/>
            <person name="Ware D."/>
            <person name="Fulton R.S."/>
            <person name="Stein J.C."/>
            <person name="Wei F."/>
            <person name="Pasternak S."/>
            <person name="Liang C."/>
            <person name="Zhang J."/>
            <person name="Fulton L."/>
            <person name="Graves T.A."/>
            <person name="Minx P."/>
            <person name="Reily A.D."/>
            <person name="Courtney L."/>
            <person name="Kruchowski S.S."/>
            <person name="Tomlinson C."/>
            <person name="Strong C."/>
            <person name="Delehaunty K."/>
            <person name="Fronick C."/>
            <person name="Courtney B."/>
            <person name="Rock S.M."/>
            <person name="Belter E."/>
            <person name="Du F."/>
            <person name="Kim K."/>
            <person name="Abbott R.M."/>
            <person name="Cotton M."/>
            <person name="Levy A."/>
            <person name="Marchetto P."/>
            <person name="Ochoa K."/>
            <person name="Jackson S.M."/>
            <person name="Gillam B."/>
            <person name="Chen W."/>
            <person name="Yan L."/>
            <person name="Higginbotham J."/>
            <person name="Cardenas M."/>
            <person name="Waligorski J."/>
            <person name="Applebaum E."/>
            <person name="Phelps L."/>
            <person name="Falcone J."/>
            <person name="Kanchi K."/>
            <person name="Thane T."/>
            <person name="Scimone A."/>
            <person name="Thane N."/>
            <person name="Henke J."/>
            <person name="Wang T."/>
            <person name="Ruppert J."/>
            <person name="Shah N."/>
            <person name="Rotter K."/>
            <person name="Hodges J."/>
            <person name="Ingenthron E."/>
            <person name="Cordes M."/>
            <person name="Kohlberg S."/>
            <person name="Sgro J."/>
            <person name="Delgado B."/>
            <person name="Mead K."/>
            <person name="Chinwalla A."/>
            <person name="Leonard S."/>
            <person name="Crouse K."/>
            <person name="Collura K."/>
            <person name="Kudrna D."/>
            <person name="Currie J."/>
            <person name="He R."/>
            <person name="Angelova A."/>
            <person name="Rajasekar S."/>
            <person name="Mueller T."/>
            <person name="Lomeli R."/>
            <person name="Scara G."/>
            <person name="Ko A."/>
            <person name="Delaney K."/>
            <person name="Wissotski M."/>
            <person name="Lopez G."/>
            <person name="Campos D."/>
            <person name="Braidotti M."/>
            <person name="Ashley E."/>
            <person name="Golser W."/>
            <person name="Kim H."/>
            <person name="Lee S."/>
            <person name="Lin J."/>
            <person name="Dujmic Z."/>
            <person name="Kim W."/>
            <person name="Talag J."/>
            <person name="Zuccolo A."/>
            <person name="Fan C."/>
            <person name="Sebastian A."/>
            <person name="Kramer M."/>
            <person name="Spiegel L."/>
            <person name="Nascimento L."/>
            <person name="Zutavern T."/>
            <person name="Miller B."/>
            <person name="Ambroise C."/>
            <person name="Muller S."/>
            <person name="Spooner W."/>
            <person name="Narechania A."/>
            <person name="Ren L."/>
            <person name="Wei S."/>
            <person name="Kumari S."/>
            <person name="Faga B."/>
            <person name="Levy M.J."/>
            <person name="McMahan L."/>
            <person name="Van Buren P."/>
            <person name="Vaughn M.W."/>
            <person name="Ying K."/>
            <person name="Yeh C.-T."/>
            <person name="Emrich S.J."/>
            <person name="Jia Y."/>
            <person name="Kalyanaraman A."/>
            <person name="Hsia A.-P."/>
            <person name="Barbazuk W.B."/>
            <person name="Baucom R.S."/>
            <person name="Brutnell T.P."/>
            <person name="Carpita N.C."/>
            <person name="Chaparro C."/>
            <person name="Chia J.-M."/>
            <person name="Deragon J.-M."/>
            <person name="Estill J.C."/>
            <person name="Fu Y."/>
            <person name="Jeddeloh J.A."/>
            <person name="Han Y."/>
            <person name="Lee H."/>
            <person name="Li P."/>
            <person name="Lisch D.R."/>
            <person name="Liu S."/>
            <person name="Liu Z."/>
            <person name="Nagel D.H."/>
            <person name="McCann M.C."/>
            <person name="SanMiguel P."/>
            <person name="Myers A.M."/>
            <person name="Nettleton D."/>
            <person name="Nguyen J."/>
            <person name="Penning B.W."/>
            <person name="Ponnala L."/>
            <person name="Schneider K.L."/>
            <person name="Schwartz D.C."/>
            <person name="Sharma A."/>
            <person name="Soderlund C."/>
            <person name="Springer N.M."/>
            <person name="Sun Q."/>
            <person name="Wang H."/>
            <person name="Waterman M."/>
            <person name="Westerman R."/>
            <person name="Wolfgruber T.K."/>
            <person name="Yang L."/>
            <person name="Yu Y."/>
            <person name="Zhang L."/>
            <person name="Zhou S."/>
            <person name="Zhu Q."/>
            <person name="Bennetzen J.L."/>
            <person name="Dawe R.K."/>
            <person name="Jiang J."/>
            <person name="Jiang N."/>
            <person name="Presting G.G."/>
            <person name="Wessler S.R."/>
            <person name="Aluru S."/>
            <person name="Martienssen R.A."/>
            <person name="Clifton S.W."/>
            <person name="McCombie W.R."/>
            <person name="Wing R.A."/>
            <person name="Wilson R.K."/>
        </authorList>
    </citation>
    <scope>NUCLEOTIDE SEQUENCE [LARGE SCALE GENOMIC DNA]</scope>
    <source>
        <strain evidence="3">cv. B73</strain>
    </source>
</reference>
<feature type="region of interest" description="Disordered" evidence="1">
    <location>
        <begin position="167"/>
        <end position="187"/>
    </location>
</feature>